<dbReference type="PANTHER" id="PTHR11005">
    <property type="entry name" value="LYSOSOMAL ACID LIPASE-RELATED"/>
    <property type="match status" value="1"/>
</dbReference>
<keyword evidence="11" id="KW-1185">Reference proteome</keyword>
<dbReference type="Proteomes" id="UP001054945">
    <property type="component" value="Unassembled WGS sequence"/>
</dbReference>
<dbReference type="PIRSF" id="PIRSF000862">
    <property type="entry name" value="Steryl_ester_lip"/>
    <property type="match status" value="1"/>
</dbReference>
<evidence type="ECO:0000256" key="6">
    <source>
        <dbReference type="ARBA" id="ARBA00023180"/>
    </source>
</evidence>
<evidence type="ECO:0000256" key="7">
    <source>
        <dbReference type="PIRNR" id="PIRNR000862"/>
    </source>
</evidence>
<evidence type="ECO:0000259" key="9">
    <source>
        <dbReference type="Pfam" id="PF04083"/>
    </source>
</evidence>
<keyword evidence="3 7" id="KW-0378">Hydrolase</keyword>
<dbReference type="AlphaFoldDB" id="A0AAV4SMH4"/>
<dbReference type="SUPFAM" id="SSF53474">
    <property type="entry name" value="alpha/beta-Hydrolases"/>
    <property type="match status" value="1"/>
</dbReference>
<dbReference type="GO" id="GO:0016042">
    <property type="term" value="P:lipid catabolic process"/>
    <property type="evidence" value="ECO:0007669"/>
    <property type="project" value="UniProtKB-KW"/>
</dbReference>
<accession>A0AAV4SMH4</accession>
<reference evidence="10 11" key="1">
    <citation type="submission" date="2021-06" db="EMBL/GenBank/DDBJ databases">
        <title>Caerostris extrusa draft genome.</title>
        <authorList>
            <person name="Kono N."/>
            <person name="Arakawa K."/>
        </authorList>
    </citation>
    <scope>NUCLEOTIDE SEQUENCE [LARGE SCALE GENOMIC DNA]</scope>
</reference>
<dbReference type="InterPro" id="IPR006693">
    <property type="entry name" value="AB_hydrolase_lipase"/>
</dbReference>
<feature type="active site" description="Charge relay system" evidence="8">
    <location>
        <position position="347"/>
    </location>
</feature>
<evidence type="ECO:0000256" key="4">
    <source>
        <dbReference type="ARBA" id="ARBA00022963"/>
    </source>
</evidence>
<dbReference type="FunFam" id="3.40.50.1820:FF:000021">
    <property type="entry name" value="Lipase"/>
    <property type="match status" value="1"/>
</dbReference>
<feature type="domain" description="Partial AB-hydrolase lipase" evidence="9">
    <location>
        <begin position="38"/>
        <end position="100"/>
    </location>
</feature>
<dbReference type="EMBL" id="BPLR01009740">
    <property type="protein sequence ID" value="GIY34179.1"/>
    <property type="molecule type" value="Genomic_DNA"/>
</dbReference>
<evidence type="ECO:0000256" key="1">
    <source>
        <dbReference type="ARBA" id="ARBA00010701"/>
    </source>
</evidence>
<evidence type="ECO:0000256" key="8">
    <source>
        <dbReference type="PIRSR" id="PIRSR000862-1"/>
    </source>
</evidence>
<keyword evidence="2" id="KW-0732">Signal</keyword>
<comment type="similarity">
    <text evidence="1 7">Belongs to the AB hydrolase superfamily. Lipase family.</text>
</comment>
<dbReference type="Pfam" id="PF04083">
    <property type="entry name" value="Abhydro_lipase"/>
    <property type="match status" value="1"/>
</dbReference>
<organism evidence="10 11">
    <name type="scientific">Caerostris extrusa</name>
    <name type="common">Bark spider</name>
    <name type="synonym">Caerostris bankana</name>
    <dbReference type="NCBI Taxonomy" id="172846"/>
    <lineage>
        <taxon>Eukaryota</taxon>
        <taxon>Metazoa</taxon>
        <taxon>Ecdysozoa</taxon>
        <taxon>Arthropoda</taxon>
        <taxon>Chelicerata</taxon>
        <taxon>Arachnida</taxon>
        <taxon>Araneae</taxon>
        <taxon>Araneomorphae</taxon>
        <taxon>Entelegynae</taxon>
        <taxon>Araneoidea</taxon>
        <taxon>Araneidae</taxon>
        <taxon>Caerostris</taxon>
    </lineage>
</organism>
<evidence type="ECO:0000313" key="11">
    <source>
        <dbReference type="Proteomes" id="UP001054945"/>
    </source>
</evidence>
<feature type="active site" description="Nucleophile" evidence="8">
    <location>
        <position position="176"/>
    </location>
</feature>
<evidence type="ECO:0000256" key="3">
    <source>
        <dbReference type="ARBA" id="ARBA00022801"/>
    </source>
</evidence>
<dbReference type="Gene3D" id="3.40.50.1820">
    <property type="entry name" value="alpha/beta hydrolase"/>
    <property type="match status" value="1"/>
</dbReference>
<proteinExistence type="inferred from homology"/>
<feature type="active site" description="Charge relay system" evidence="8">
    <location>
        <position position="378"/>
    </location>
</feature>
<comment type="caution">
    <text evidence="10">The sequence shown here is derived from an EMBL/GenBank/DDBJ whole genome shotgun (WGS) entry which is preliminary data.</text>
</comment>
<evidence type="ECO:0000256" key="5">
    <source>
        <dbReference type="ARBA" id="ARBA00023098"/>
    </source>
</evidence>
<evidence type="ECO:0000256" key="2">
    <source>
        <dbReference type="ARBA" id="ARBA00022729"/>
    </source>
</evidence>
<sequence>MVNDHEAACTFSGSTAPNFLRKSIYNLFRGYGVQFCPTSQLISSKGYPVEEYTVQTADGYLLGVQRIPHGRNGPRNFHGKQEVVFLQHGLLSAASDWVINMPNESLGYILADLGYDVWLGNTRGNTYSRRHIKLTPKMKEFWDYSFAEMAEYDHPAMIDFILNKTGQEKLSYIGHSQGTTSPFAMLSDKTEYNDKLKIFIALGPVTTCGYITSPIRYLAPFTKEIDFLASLIGIDEFLPNGPFMKFLSEYVCDEPIRWICSDIVFAMFGVDLPELNETRMGVYAAHTPAGSSAKSVAHYGQLVESGKFNKYDYGKKENLVRYGQETPPEYDLTKITTPVALMWGLNDDLADPVDVGIMIPKLKSLVDNYQVPLPEFNHGDFVLAIHAKTLLYDEILKLLSKYAV</sequence>
<dbReference type="GO" id="GO:0016788">
    <property type="term" value="F:hydrolase activity, acting on ester bonds"/>
    <property type="evidence" value="ECO:0007669"/>
    <property type="project" value="InterPro"/>
</dbReference>
<name>A0AAV4SMH4_CAEEX</name>
<gene>
    <name evidence="10" type="primary">Lipf</name>
    <name evidence="10" type="ORF">CEXT_492031</name>
</gene>
<keyword evidence="6" id="KW-0325">Glycoprotein</keyword>
<dbReference type="InterPro" id="IPR025483">
    <property type="entry name" value="Lipase_euk"/>
</dbReference>
<keyword evidence="5" id="KW-0443">Lipid metabolism</keyword>
<dbReference type="InterPro" id="IPR029058">
    <property type="entry name" value="AB_hydrolase_fold"/>
</dbReference>
<evidence type="ECO:0000313" key="10">
    <source>
        <dbReference type="EMBL" id="GIY34179.1"/>
    </source>
</evidence>
<keyword evidence="4 7" id="KW-0442">Lipid degradation</keyword>
<protein>
    <recommendedName>
        <fullName evidence="7">Lipase</fullName>
    </recommendedName>
</protein>